<reference evidence="3" key="1">
    <citation type="submission" date="2017-09" db="EMBL/GenBank/DDBJ databases">
        <title>Brachybacterium sp. VM2412.</title>
        <authorList>
            <person name="Tak E.J."/>
            <person name="Bae J.-W."/>
        </authorList>
    </citation>
    <scope>NUCLEOTIDE SEQUENCE [LARGE SCALE GENOMIC DNA]</scope>
    <source>
        <strain evidence="3">VM2412</strain>
    </source>
</reference>
<dbReference type="KEGG" id="brz:CFK38_11520"/>
<name>A0A291GPQ5_9MICO</name>
<evidence type="ECO:0000313" key="3">
    <source>
        <dbReference type="Proteomes" id="UP000218165"/>
    </source>
</evidence>
<dbReference type="Proteomes" id="UP000218165">
    <property type="component" value="Chromosome"/>
</dbReference>
<gene>
    <name evidence="2" type="ORF">CFK38_11520</name>
</gene>
<dbReference type="EMBL" id="CP023563">
    <property type="protein sequence ID" value="ATG52080.1"/>
    <property type="molecule type" value="Genomic_DNA"/>
</dbReference>
<keyword evidence="3" id="KW-1185">Reference proteome</keyword>
<sequence length="125" mass="13601">MTTTTTLTGGLRSALTAIMVLLRIYLLPLVVSALLATVWLVVIAAATETTGSALLVLVLAALPGTAQMVLSRTERHRWFEHALVWLLYFTALPVYGALLLIGGYTLVGARAWRRHHPHALQAETD</sequence>
<dbReference type="AlphaFoldDB" id="A0A291GPQ5"/>
<keyword evidence="1" id="KW-0812">Transmembrane</keyword>
<feature type="transmembrane region" description="Helical" evidence="1">
    <location>
        <begin position="82"/>
        <end position="107"/>
    </location>
</feature>
<dbReference type="OrthoDB" id="9894715at2"/>
<evidence type="ECO:0000256" key="1">
    <source>
        <dbReference type="SAM" id="Phobius"/>
    </source>
</evidence>
<evidence type="ECO:0000313" key="2">
    <source>
        <dbReference type="EMBL" id="ATG52080.1"/>
    </source>
</evidence>
<keyword evidence="1" id="KW-0472">Membrane</keyword>
<accession>A0A291GPQ5</accession>
<organism evidence="2 3">
    <name type="scientific">Brachybacterium vulturis</name>
    <dbReference type="NCBI Taxonomy" id="2017484"/>
    <lineage>
        <taxon>Bacteria</taxon>
        <taxon>Bacillati</taxon>
        <taxon>Actinomycetota</taxon>
        <taxon>Actinomycetes</taxon>
        <taxon>Micrococcales</taxon>
        <taxon>Dermabacteraceae</taxon>
        <taxon>Brachybacterium</taxon>
    </lineage>
</organism>
<keyword evidence="1" id="KW-1133">Transmembrane helix</keyword>
<dbReference type="RefSeq" id="WP_096803197.1">
    <property type="nucleotide sequence ID" value="NZ_CP023563.1"/>
</dbReference>
<feature type="transmembrane region" description="Helical" evidence="1">
    <location>
        <begin position="20"/>
        <end position="46"/>
    </location>
</feature>
<feature type="transmembrane region" description="Helical" evidence="1">
    <location>
        <begin position="52"/>
        <end position="70"/>
    </location>
</feature>
<protein>
    <submittedName>
        <fullName evidence="2">Uncharacterized protein</fullName>
    </submittedName>
</protein>
<proteinExistence type="predicted"/>